<evidence type="ECO:0000256" key="1">
    <source>
        <dbReference type="SAM" id="MobiDB-lite"/>
    </source>
</evidence>
<evidence type="ECO:0000313" key="2">
    <source>
        <dbReference type="EMBL" id="NYZ24530.1"/>
    </source>
</evidence>
<evidence type="ECO:0000313" key="3">
    <source>
        <dbReference type="Proteomes" id="UP000584642"/>
    </source>
</evidence>
<reference evidence="2 3" key="1">
    <citation type="submission" date="2020-05" db="EMBL/GenBank/DDBJ databases">
        <title>Azospirillum oleiclasticum sp. nov, a nitrogen-fixing and heavy crude oil-emulsifying bacterium isolated from the crude oil of Yumen Oilfield.</title>
        <authorList>
            <person name="Wu D."/>
            <person name="Cai M."/>
            <person name="Zhang X."/>
        </authorList>
    </citation>
    <scope>NUCLEOTIDE SEQUENCE [LARGE SCALE GENOMIC DNA]</scope>
    <source>
        <strain evidence="2 3">ROY-1-1-2</strain>
    </source>
</reference>
<dbReference type="RefSeq" id="WP_180286307.1">
    <property type="nucleotide sequence ID" value="NZ_JABFDB010000041.1"/>
</dbReference>
<proteinExistence type="predicted"/>
<keyword evidence="3" id="KW-1185">Reference proteome</keyword>
<comment type="caution">
    <text evidence="2">The sequence shown here is derived from an EMBL/GenBank/DDBJ whole genome shotgun (WGS) entry which is preliminary data.</text>
</comment>
<name>A0ABX2TN16_9PROT</name>
<sequence>MTRRRSPTVADERQRALPLGGIPASRPPSYLPGSLECAALVCGLVSYALDEARQVRGMSRAAVAARMAELSGESISEHMLNACSAQSHEGHRFPLQWLPALIAATGCFDVLQSVADRVGATVLVGEAADAAEVARLDQIAAQARAEKARILRRRAGG</sequence>
<organism evidence="2 3">
    <name type="scientific">Azospirillum oleiclasticum</name>
    <dbReference type="NCBI Taxonomy" id="2735135"/>
    <lineage>
        <taxon>Bacteria</taxon>
        <taxon>Pseudomonadati</taxon>
        <taxon>Pseudomonadota</taxon>
        <taxon>Alphaproteobacteria</taxon>
        <taxon>Rhodospirillales</taxon>
        <taxon>Azospirillaceae</taxon>
        <taxon>Azospirillum</taxon>
    </lineage>
</organism>
<dbReference type="Proteomes" id="UP000584642">
    <property type="component" value="Unassembled WGS sequence"/>
</dbReference>
<protein>
    <recommendedName>
        <fullName evidence="4">XRE family transcriptional regulator</fullName>
    </recommendedName>
</protein>
<dbReference type="EMBL" id="JABFDB010000041">
    <property type="protein sequence ID" value="NYZ24530.1"/>
    <property type="molecule type" value="Genomic_DNA"/>
</dbReference>
<gene>
    <name evidence="2" type="ORF">HND93_32910</name>
</gene>
<evidence type="ECO:0008006" key="4">
    <source>
        <dbReference type="Google" id="ProtNLM"/>
    </source>
</evidence>
<accession>A0ABX2TN16</accession>
<feature type="region of interest" description="Disordered" evidence="1">
    <location>
        <begin position="1"/>
        <end position="21"/>
    </location>
</feature>